<dbReference type="Pfam" id="PF07661">
    <property type="entry name" value="MORN_2"/>
    <property type="match status" value="1"/>
</dbReference>
<dbReference type="InterPro" id="IPR011652">
    <property type="entry name" value="MORN_2"/>
</dbReference>
<dbReference type="RefSeq" id="WP_313321710.1">
    <property type="nucleotide sequence ID" value="NZ_CP134878.1"/>
</dbReference>
<evidence type="ECO:0000313" key="1">
    <source>
        <dbReference type="EMBL" id="WNM18060.1"/>
    </source>
</evidence>
<accession>A0AA96F3L8</accession>
<reference evidence="1 3" key="1">
    <citation type="submission" date="2023-09" db="EMBL/GenBank/DDBJ databases">
        <title>Flavobacterium sp. a novel bacteria isolate from Pepper rhizosphere.</title>
        <authorList>
            <person name="Peng Y."/>
            <person name="Lee J."/>
        </authorList>
    </citation>
    <scope>NUCLEOTIDE SEQUENCE</scope>
    <source>
        <strain evidence="1">PMR2A8</strain>
        <strain evidence="2 3">PMTSA4</strain>
    </source>
</reference>
<name>A0AA96J1N3_9FLAO</name>
<dbReference type="SUPFAM" id="SSF82185">
    <property type="entry name" value="Histone H3 K4-specific methyltransferase SET7/9 N-terminal domain"/>
    <property type="match status" value="1"/>
</dbReference>
<keyword evidence="3" id="KW-1185">Reference proteome</keyword>
<evidence type="ECO:0008006" key="4">
    <source>
        <dbReference type="Google" id="ProtNLM"/>
    </source>
</evidence>
<protein>
    <recommendedName>
        <fullName evidence="4">Toxin-antitoxin system YwqK family antitoxin</fullName>
    </recommendedName>
</protein>
<dbReference type="AlphaFoldDB" id="A0AA96J1N3"/>
<organism evidence="1">
    <name type="scientific">Flavobacterium capsici</name>
    <dbReference type="NCBI Taxonomy" id="3075618"/>
    <lineage>
        <taxon>Bacteria</taxon>
        <taxon>Pseudomonadati</taxon>
        <taxon>Bacteroidota</taxon>
        <taxon>Flavobacteriia</taxon>
        <taxon>Flavobacteriales</taxon>
        <taxon>Flavobacteriaceae</taxon>
        <taxon>Flavobacterium</taxon>
    </lineage>
</organism>
<dbReference type="Proteomes" id="UP001304515">
    <property type="component" value="Chromosome"/>
</dbReference>
<evidence type="ECO:0000313" key="3">
    <source>
        <dbReference type="Proteomes" id="UP001304515"/>
    </source>
</evidence>
<accession>A0AA96J1N3</accession>
<dbReference type="EMBL" id="CP134890">
    <property type="protein sequence ID" value="WNM22112.1"/>
    <property type="molecule type" value="Genomic_DNA"/>
</dbReference>
<sequence>MNKIFKISFLFFIIISCKEKSVIETELESIEVHPENFSKIDTTFYENKTIKSLKFINGNDYVNVQFYKSGKKEFIHPVKNRQCHNKYFDWYENGTIKWEREYNLGNQIGKSISYRSDGTLENIFDNSTNEHTTFYKNGKRKETLLFKPNSTNDQIQYYFNGKIKSRFISLGNGEHSAEYYNENGEKVFDGFWKSTLLLNHDKQKFTGNIITYFANGEISHFSNHKNGIFNGKFYDKYANGNLQFQGIYINGEAGKYEHYYENGKLHYINDPKNKIHKEWDEKGNLIK</sequence>
<evidence type="ECO:0000313" key="2">
    <source>
        <dbReference type="EMBL" id="WNM22112.1"/>
    </source>
</evidence>
<dbReference type="EMBL" id="CP134878">
    <property type="protein sequence ID" value="WNM18060.1"/>
    <property type="molecule type" value="Genomic_DNA"/>
</dbReference>
<gene>
    <name evidence="2" type="ORF">RN605_01850</name>
    <name evidence="1" type="ORF">RN608_08550</name>
</gene>
<proteinExistence type="predicted"/>
<dbReference type="PROSITE" id="PS51257">
    <property type="entry name" value="PROKAR_LIPOPROTEIN"/>
    <property type="match status" value="1"/>
</dbReference>
<dbReference type="Gene3D" id="3.90.930.1">
    <property type="match status" value="2"/>
</dbReference>
<dbReference type="KEGG" id="fcj:RN605_01850"/>